<organism evidence="4 5">
    <name type="scientific">Coregonus suidteri</name>
    <dbReference type="NCBI Taxonomy" id="861788"/>
    <lineage>
        <taxon>Eukaryota</taxon>
        <taxon>Metazoa</taxon>
        <taxon>Chordata</taxon>
        <taxon>Craniata</taxon>
        <taxon>Vertebrata</taxon>
        <taxon>Euteleostomi</taxon>
        <taxon>Actinopterygii</taxon>
        <taxon>Neopterygii</taxon>
        <taxon>Teleostei</taxon>
        <taxon>Protacanthopterygii</taxon>
        <taxon>Salmoniformes</taxon>
        <taxon>Salmonidae</taxon>
        <taxon>Coregoninae</taxon>
        <taxon>Coregonus</taxon>
    </lineage>
</organism>
<keyword evidence="2" id="KW-0343">GTPase activation</keyword>
<comment type="caution">
    <text evidence="4">The sequence shown here is derived from an EMBL/GenBank/DDBJ whole genome shotgun (WGS) entry which is preliminary data.</text>
</comment>
<dbReference type="GO" id="GO:0005634">
    <property type="term" value="C:nucleus"/>
    <property type="evidence" value="ECO:0007669"/>
    <property type="project" value="TreeGrafter"/>
</dbReference>
<dbReference type="PANTHER" id="PTHR11787">
    <property type="entry name" value="RAB GDP-DISSOCIATION INHIBITOR"/>
    <property type="match status" value="1"/>
</dbReference>
<dbReference type="GO" id="GO:0005096">
    <property type="term" value="F:GTPase activator activity"/>
    <property type="evidence" value="ECO:0007669"/>
    <property type="project" value="UniProtKB-KW"/>
</dbReference>
<reference evidence="4 5" key="1">
    <citation type="submission" date="2021-04" db="EMBL/GenBank/DDBJ databases">
        <authorList>
            <person name="De Guttry C."/>
            <person name="Zahm M."/>
            <person name="Klopp C."/>
            <person name="Cabau C."/>
            <person name="Louis A."/>
            <person name="Berthelot C."/>
            <person name="Parey E."/>
            <person name="Roest Crollius H."/>
            <person name="Montfort J."/>
            <person name="Robinson-Rechavi M."/>
            <person name="Bucao C."/>
            <person name="Bouchez O."/>
            <person name="Gislard M."/>
            <person name="Lluch J."/>
            <person name="Milhes M."/>
            <person name="Lampietro C."/>
            <person name="Lopez Roques C."/>
            <person name="Donnadieu C."/>
            <person name="Braasch I."/>
            <person name="Desvignes T."/>
            <person name="Postlethwait J."/>
            <person name="Bobe J."/>
            <person name="Wedekind C."/>
            <person name="Guiguen Y."/>
        </authorList>
    </citation>
    <scope>NUCLEOTIDE SEQUENCE [LARGE SCALE GENOMIC DNA]</scope>
    <source>
        <strain evidence="4">Cs_M1</strain>
        <tissue evidence="4">Blood</tissue>
    </source>
</reference>
<evidence type="ECO:0000313" key="4">
    <source>
        <dbReference type="EMBL" id="KAK6305674.1"/>
    </source>
</evidence>
<dbReference type="InterPro" id="IPR018203">
    <property type="entry name" value="GDP_dissociation_inhibitor"/>
</dbReference>
<gene>
    <name evidence="4" type="ORF">J4Q44_G00244540</name>
</gene>
<dbReference type="GO" id="GO:0005092">
    <property type="term" value="F:GDP-dissociation inhibitor activity"/>
    <property type="evidence" value="ECO:0007669"/>
    <property type="project" value="InterPro"/>
</dbReference>
<dbReference type="Gene3D" id="1.10.405.10">
    <property type="entry name" value="Guanine Nucleotide Dissociation Inhibitor, domain 1"/>
    <property type="match status" value="1"/>
</dbReference>
<dbReference type="GO" id="GO:0007264">
    <property type="term" value="P:small GTPase-mediated signal transduction"/>
    <property type="evidence" value="ECO:0007669"/>
    <property type="project" value="InterPro"/>
</dbReference>
<dbReference type="SUPFAM" id="SSF51905">
    <property type="entry name" value="FAD/NAD(P)-binding domain"/>
    <property type="match status" value="1"/>
</dbReference>
<evidence type="ECO:0000256" key="1">
    <source>
        <dbReference type="ARBA" id="ARBA00005593"/>
    </source>
</evidence>
<dbReference type="Proteomes" id="UP001356427">
    <property type="component" value="Unassembled WGS sequence"/>
</dbReference>
<evidence type="ECO:0000256" key="3">
    <source>
        <dbReference type="SAM" id="MobiDB-lite"/>
    </source>
</evidence>
<dbReference type="PANTHER" id="PTHR11787:SF4">
    <property type="entry name" value="CHM, RAB ESCORT PROTEIN 1"/>
    <property type="match status" value="1"/>
</dbReference>
<dbReference type="InterPro" id="IPR036188">
    <property type="entry name" value="FAD/NAD-bd_sf"/>
</dbReference>
<dbReference type="EMBL" id="JAGTTL010000022">
    <property type="protein sequence ID" value="KAK6305674.1"/>
    <property type="molecule type" value="Genomic_DNA"/>
</dbReference>
<protein>
    <submittedName>
        <fullName evidence="4">Uncharacterized protein</fullName>
    </submittedName>
</protein>
<comment type="similarity">
    <text evidence="1">Belongs to the Rab GDI family.</text>
</comment>
<dbReference type="GO" id="GO:0005829">
    <property type="term" value="C:cytosol"/>
    <property type="evidence" value="ECO:0007669"/>
    <property type="project" value="TreeGrafter"/>
</dbReference>
<proteinExistence type="inferred from homology"/>
<dbReference type="GO" id="GO:0016192">
    <property type="term" value="P:vesicle-mediated transport"/>
    <property type="evidence" value="ECO:0007669"/>
    <property type="project" value="TreeGrafter"/>
</dbReference>
<evidence type="ECO:0000313" key="5">
    <source>
        <dbReference type="Proteomes" id="UP001356427"/>
    </source>
</evidence>
<accession>A0AAN8QH63</accession>
<dbReference type="AlphaFoldDB" id="A0AAN8QH63"/>
<keyword evidence="5" id="KW-1185">Reference proteome</keyword>
<evidence type="ECO:0000256" key="2">
    <source>
        <dbReference type="ARBA" id="ARBA00022468"/>
    </source>
</evidence>
<feature type="region of interest" description="Disordered" evidence="3">
    <location>
        <begin position="22"/>
        <end position="86"/>
    </location>
</feature>
<name>A0AAN8QH63_9TELE</name>
<dbReference type="GO" id="GO:0005968">
    <property type="term" value="C:Rab-protein geranylgeranyltransferase complex"/>
    <property type="evidence" value="ECO:0007669"/>
    <property type="project" value="TreeGrafter"/>
</dbReference>
<sequence>MRAHSSVDTSISNLEVFCYASEEPEEEEGKGSMAAAWSFPQTPDSEGGIERCLGESSSVEEEEPVVHIDEASPAPGPDAGGRPNMRREVAPQQNKTNRGRDFSEHSFWVFLQTKKLTENLQHFILHSIAMVTPEICMGEGLRATQHFLCCLGRYGNTPFLFPLYGRGRSLSASAGCGLCLEGSTVFTTQFSVWLWTRSPASAKL</sequence>